<dbReference type="Pfam" id="PF08241">
    <property type="entry name" value="Methyltransf_11"/>
    <property type="match status" value="1"/>
</dbReference>
<evidence type="ECO:0000259" key="1">
    <source>
        <dbReference type="Pfam" id="PF08241"/>
    </source>
</evidence>
<dbReference type="InterPro" id="IPR029063">
    <property type="entry name" value="SAM-dependent_MTases_sf"/>
</dbReference>
<proteinExistence type="predicted"/>
<keyword evidence="2" id="KW-0489">Methyltransferase</keyword>
<dbReference type="SUPFAM" id="SSF53335">
    <property type="entry name" value="S-adenosyl-L-methionine-dependent methyltransferases"/>
    <property type="match status" value="1"/>
</dbReference>
<protein>
    <submittedName>
        <fullName evidence="2">Class I SAM-dependent methyltransferase</fullName>
    </submittedName>
</protein>
<dbReference type="Proteomes" id="UP000664277">
    <property type="component" value="Unassembled WGS sequence"/>
</dbReference>
<accession>A0A8J7P8S6</accession>
<sequence length="289" mass="32375">MTEPANKGGSAYENYNKSHENYDLTRLPVGAEQVLAMLAELGYGNSPFQLLDAGCGTGMHLEFFHRQAPNCRLTGLDASSLGIEKAAQKLPRSVKLMVGDCRKMPLEDASVDVVLFSFMIHHLPHQSESELVEATAGLIAEAGRVLKPGGHIVIISTSKEQLHPRRGSLWYYRYFQDAAKALMRKFLPLSKLKQILSEKGFAVKASRKVDKTYWTAASLDLEGPFKQEWRDGDSLFAFYRGAQGEKVLQKRLRSLHSKIESGEPQQHIEETKTRVEAVKQAYILIARRS</sequence>
<comment type="caution">
    <text evidence="2">The sequence shown here is derived from an EMBL/GenBank/DDBJ whole genome shotgun (WGS) entry which is preliminary data.</text>
</comment>
<name>A0A8J7P8S6_9BACT</name>
<organism evidence="2 3">
    <name type="scientific">Candidatus Obscuribacter phosphatis</name>
    <dbReference type="NCBI Taxonomy" id="1906157"/>
    <lineage>
        <taxon>Bacteria</taxon>
        <taxon>Bacillati</taxon>
        <taxon>Candidatus Melainabacteria</taxon>
        <taxon>Candidatus Obscuribacterales</taxon>
        <taxon>Candidatus Obscuribacteraceae</taxon>
        <taxon>Candidatus Obscuribacter</taxon>
    </lineage>
</organism>
<dbReference type="CDD" id="cd02440">
    <property type="entry name" value="AdoMet_MTases"/>
    <property type="match status" value="1"/>
</dbReference>
<dbReference type="GO" id="GO:0032259">
    <property type="term" value="P:methylation"/>
    <property type="evidence" value="ECO:0007669"/>
    <property type="project" value="UniProtKB-KW"/>
</dbReference>
<dbReference type="EMBL" id="JAFLCK010000033">
    <property type="protein sequence ID" value="MBN8662204.1"/>
    <property type="molecule type" value="Genomic_DNA"/>
</dbReference>
<dbReference type="PANTHER" id="PTHR43591">
    <property type="entry name" value="METHYLTRANSFERASE"/>
    <property type="match status" value="1"/>
</dbReference>
<dbReference type="InterPro" id="IPR013216">
    <property type="entry name" value="Methyltransf_11"/>
</dbReference>
<dbReference type="GO" id="GO:0008757">
    <property type="term" value="F:S-adenosylmethionine-dependent methyltransferase activity"/>
    <property type="evidence" value="ECO:0007669"/>
    <property type="project" value="InterPro"/>
</dbReference>
<dbReference type="Gene3D" id="3.40.50.150">
    <property type="entry name" value="Vaccinia Virus protein VP39"/>
    <property type="match status" value="1"/>
</dbReference>
<dbReference type="AlphaFoldDB" id="A0A8J7P8S6"/>
<keyword evidence="2" id="KW-0808">Transferase</keyword>
<reference evidence="2" key="1">
    <citation type="submission" date="2021-02" db="EMBL/GenBank/DDBJ databases">
        <title>Genome-Resolved Metagenomics of a Microbial Community Performing Photosynthetic Biological Nutrient Removal.</title>
        <authorList>
            <person name="Mcdaniel E.A."/>
        </authorList>
    </citation>
    <scope>NUCLEOTIDE SEQUENCE</scope>
    <source>
        <strain evidence="2">UWPOB_OBS1</strain>
    </source>
</reference>
<gene>
    <name evidence="2" type="ORF">J0M35_17680</name>
</gene>
<evidence type="ECO:0000313" key="3">
    <source>
        <dbReference type="Proteomes" id="UP000664277"/>
    </source>
</evidence>
<feature type="domain" description="Methyltransferase type 11" evidence="1">
    <location>
        <begin position="51"/>
        <end position="154"/>
    </location>
</feature>
<evidence type="ECO:0000313" key="2">
    <source>
        <dbReference type="EMBL" id="MBN8662204.1"/>
    </source>
</evidence>